<dbReference type="PIRSF" id="PIRSF000197">
    <property type="entry name" value="Bifunct_PutA"/>
    <property type="match status" value="1"/>
</dbReference>
<dbReference type="InterPro" id="IPR029041">
    <property type="entry name" value="FAD-linked_oxidoreductase-like"/>
</dbReference>
<dbReference type="Proteomes" id="UP000242755">
    <property type="component" value="Unassembled WGS sequence"/>
</dbReference>
<dbReference type="SUPFAM" id="SSF51730">
    <property type="entry name" value="FAD-linked oxidoreductase"/>
    <property type="match status" value="1"/>
</dbReference>
<evidence type="ECO:0000313" key="13">
    <source>
        <dbReference type="Proteomes" id="UP000242755"/>
    </source>
</evidence>
<feature type="compositionally biased region" description="Low complexity" evidence="9">
    <location>
        <begin position="36"/>
        <end position="55"/>
    </location>
</feature>
<feature type="active site" evidence="6">
    <location>
        <position position="849"/>
    </location>
</feature>
<feature type="region of interest" description="Disordered" evidence="9">
    <location>
        <begin position="33"/>
        <end position="61"/>
    </location>
</feature>
<dbReference type="InterPro" id="IPR029510">
    <property type="entry name" value="Ald_DH_CS_GLU"/>
</dbReference>
<evidence type="ECO:0000259" key="10">
    <source>
        <dbReference type="Pfam" id="PF00171"/>
    </source>
</evidence>
<name>A0A2I1IGA5_9MICO</name>
<dbReference type="Pfam" id="PF01619">
    <property type="entry name" value="Pro_dh"/>
    <property type="match status" value="1"/>
</dbReference>
<dbReference type="RefSeq" id="WP_101672561.1">
    <property type="nucleotide sequence ID" value="NZ_PKGO01000006.1"/>
</dbReference>
<dbReference type="GO" id="GO:0003842">
    <property type="term" value="F:L-glutamate gamma-semialdehyde dehydrogenase activity"/>
    <property type="evidence" value="ECO:0007669"/>
    <property type="project" value="UniProtKB-EC"/>
</dbReference>
<feature type="active site" evidence="6 7">
    <location>
        <position position="815"/>
    </location>
</feature>
<dbReference type="InterPro" id="IPR015590">
    <property type="entry name" value="Aldehyde_DH_dom"/>
</dbReference>
<dbReference type="PANTHER" id="PTHR42862">
    <property type="entry name" value="DELTA-1-PYRROLINE-5-CARBOXYLATE DEHYDROGENASE 1, ISOFORM A-RELATED"/>
    <property type="match status" value="1"/>
</dbReference>
<feature type="domain" description="Aldehyde dehydrogenase" evidence="10">
    <location>
        <begin position="956"/>
        <end position="1068"/>
    </location>
</feature>
<feature type="region of interest" description="Disordered" evidence="9">
    <location>
        <begin position="1081"/>
        <end position="1112"/>
    </location>
</feature>
<reference evidence="12 13" key="1">
    <citation type="submission" date="2017-12" db="EMBL/GenBank/DDBJ databases">
        <title>Phylogenetic diversity of female urinary microbiome.</title>
        <authorList>
            <person name="Thomas-White K."/>
            <person name="Wolfe A.J."/>
        </authorList>
    </citation>
    <scope>NUCLEOTIDE SEQUENCE [LARGE SCALE GENOMIC DNA]</scope>
    <source>
        <strain evidence="12 13">UMB0426</strain>
    </source>
</reference>
<evidence type="ECO:0000313" key="12">
    <source>
        <dbReference type="EMBL" id="PKY70160.1"/>
    </source>
</evidence>
<feature type="compositionally biased region" description="Low complexity" evidence="9">
    <location>
        <begin position="550"/>
        <end position="562"/>
    </location>
</feature>
<evidence type="ECO:0000256" key="7">
    <source>
        <dbReference type="PROSITE-ProRule" id="PRU10007"/>
    </source>
</evidence>
<dbReference type="Pfam" id="PF00171">
    <property type="entry name" value="Aldedh"/>
    <property type="match status" value="2"/>
</dbReference>
<evidence type="ECO:0000256" key="5">
    <source>
        <dbReference type="ARBA" id="ARBA00048142"/>
    </source>
</evidence>
<comment type="similarity">
    <text evidence="8">Belongs to the aldehyde dehydrogenase family.</text>
</comment>
<feature type="domain" description="Aldehyde dehydrogenase" evidence="10">
    <location>
        <begin position="612"/>
        <end position="895"/>
    </location>
</feature>
<evidence type="ECO:0000256" key="4">
    <source>
        <dbReference type="ARBA" id="ARBA00023027"/>
    </source>
</evidence>
<keyword evidence="4" id="KW-0520">NAD</keyword>
<dbReference type="InterPro" id="IPR016160">
    <property type="entry name" value="Ald_DH_CS_CYS"/>
</dbReference>
<dbReference type="InterPro" id="IPR016163">
    <property type="entry name" value="Ald_DH_C"/>
</dbReference>
<evidence type="ECO:0000256" key="9">
    <source>
        <dbReference type="SAM" id="MobiDB-lite"/>
    </source>
</evidence>
<comment type="pathway">
    <text evidence="1">Amino-acid degradation; L-proline degradation into L-glutamate; L-glutamate from L-proline: step 2/2.</text>
</comment>
<evidence type="ECO:0000256" key="3">
    <source>
        <dbReference type="ARBA" id="ARBA00023002"/>
    </source>
</evidence>
<dbReference type="InterPro" id="IPR016161">
    <property type="entry name" value="Ald_DH/histidinol_DH"/>
</dbReference>
<dbReference type="STRING" id="1176165.GCA_001584405_00644"/>
<dbReference type="InterPro" id="IPR016162">
    <property type="entry name" value="Ald_DH_N"/>
</dbReference>
<feature type="domain" description="Proline dehydrogenase" evidence="11">
    <location>
        <begin position="163"/>
        <end position="458"/>
    </location>
</feature>
<dbReference type="Gene3D" id="3.40.309.10">
    <property type="entry name" value="Aldehyde Dehydrogenase, Chain A, domain 2"/>
    <property type="match status" value="1"/>
</dbReference>
<dbReference type="EMBL" id="PKGO01000006">
    <property type="protein sequence ID" value="PKY70160.1"/>
    <property type="molecule type" value="Genomic_DNA"/>
</dbReference>
<feature type="region of interest" description="Disordered" evidence="9">
    <location>
        <begin position="927"/>
        <end position="961"/>
    </location>
</feature>
<protein>
    <recommendedName>
        <fullName evidence="2">L-glutamate gamma-semialdehyde dehydrogenase</fullName>
        <ecNumber evidence="2">1.2.1.88</ecNumber>
    </recommendedName>
</protein>
<dbReference type="Gene3D" id="3.20.20.220">
    <property type="match status" value="1"/>
</dbReference>
<dbReference type="PANTHER" id="PTHR42862:SF1">
    <property type="entry name" value="DELTA-1-PYRROLINE-5-CARBOXYLATE DEHYDROGENASE 2, ISOFORM A-RELATED"/>
    <property type="match status" value="1"/>
</dbReference>
<dbReference type="PROSITE" id="PS00070">
    <property type="entry name" value="ALDEHYDE_DEHYDR_CYS"/>
    <property type="match status" value="1"/>
</dbReference>
<dbReference type="SUPFAM" id="SSF53720">
    <property type="entry name" value="ALDH-like"/>
    <property type="match status" value="1"/>
</dbReference>
<organism evidence="12 13">
    <name type="scientific">Brevibacterium ravenspurgense</name>
    <dbReference type="NCBI Taxonomy" id="479117"/>
    <lineage>
        <taxon>Bacteria</taxon>
        <taxon>Bacillati</taxon>
        <taxon>Actinomycetota</taxon>
        <taxon>Actinomycetes</taxon>
        <taxon>Micrococcales</taxon>
        <taxon>Brevibacteriaceae</taxon>
        <taxon>Brevibacterium</taxon>
    </lineage>
</organism>
<dbReference type="InterPro" id="IPR025703">
    <property type="entry name" value="Bifunct_PutA"/>
</dbReference>
<comment type="catalytic activity">
    <reaction evidence="5">
        <text>L-glutamate 5-semialdehyde + NAD(+) + H2O = L-glutamate + NADH + 2 H(+)</text>
        <dbReference type="Rhea" id="RHEA:30235"/>
        <dbReference type="ChEBI" id="CHEBI:15377"/>
        <dbReference type="ChEBI" id="CHEBI:15378"/>
        <dbReference type="ChEBI" id="CHEBI:29985"/>
        <dbReference type="ChEBI" id="CHEBI:57540"/>
        <dbReference type="ChEBI" id="CHEBI:57945"/>
        <dbReference type="ChEBI" id="CHEBI:58066"/>
        <dbReference type="EC" id="1.2.1.88"/>
    </reaction>
</comment>
<proteinExistence type="inferred from homology"/>
<feature type="region of interest" description="Disordered" evidence="9">
    <location>
        <begin position="489"/>
        <end position="592"/>
    </location>
</feature>
<sequence>MSHTEADFITDAELSAVSAEAISTVRKWLRRANQQGEAGSTSAAGTTGTTTSAKEAANKATRQADKGARLLAAVLKDSNGLPFTQGFVDRVIRTEDPRAAAKALTEIAELTPKSLPLAERMQIKAGAAMAEKLPHVVIPVAKARLRQMVGHMVIDARPEPFGKAVKAMHEAGHRLNINLLGEAVLGEQEADRHLQDTRRLLARDDVDYVSIKVSSVASQISMWDYPGTVDYVVDRLRPLYEDAVELEAAGRGQKFINLDMEEYQDLHLTIDVFERLLSEPAFKNLEAGIVLQAYLPDALAATQRLAEFGAQRVADGGAGIKVRLVKGANLSMERVHAETAEWPLTVNPSKQATDANYKRVLHWLLTPENMKGLRLGAAGHNLFDIAFAHHLSKRRGVDDRIEFEMLHGMAEEQSEQVAADVSDVLLYVPAVAPEQFDVAISYLVRRLEENAANENFMSGIFDLTDGGPIFQRERSRFLASLSDLETVLAREGDTPPGPNRTQNRLHEAPLSSQPETSGENAGSGEGEESAAGEGTSGVGPTGTPAPNPDGTSSTGTSSEGTEAAPAANPGSPTAAPVRGFANEPNTDPALPANQEWSRQVIAAAERIDISPRTADDFDVDTTVQTAKQAAADWAALGARGRLPYFQRAAELFAQRRGEFLAVAAAEAGKTLAQSDPELSEAIDFIRYYADQALEIEEIETRDGVPFTPDQVTVITPPWNFPVAIPTGSTVAALAAGSAVIHKPSGMTPECSRMIVETLWQAGIPRNVLQLVPPIESETGKALISHPDVDRVILTGASDTAALFRSFRPSLAINAETSGKNAMIITPSADRDLAVADLVNSAFGHAGQKCSAASLGILVGSMYDSQRFLSQLVDATESLIVDSPLNLSATIGPLTGAPSDKLQRGLTRLEVGEEWLIKPKLLAAAPGIPTGDISPGEKRVGAGGTSSDSDQRAPGMPGPLWRPGIRTGVQPGSFFHMTECFGPVLGLMHARDLDEAIRLQNAVEYGLTAGIHSLDPREVDEWLGRVQAGNLYVNRGITGAIVRRQSFGGWKKSSVGLGSKAGGPNYVHMMGTWADRPGSAALADEVEAPGSSTSSGAAGGSVSGTAATRDERDWLERARRSDDEAIRHEFGVARDSDGFESEANIFRYLPTAVTVRVTAEAKPVEITRVAEAAQRLGAPLTWSVASDAEGSVRAAAVAAAGSGVDAGGSANDTGGGVALESAAEFGKRLSDGQLLVNGATRVRSIGAAEPEVLEAIVDRPEVAVLDEPVTASGRIEGRYYLHEQAISMTLHRFGDPDPGFHRLAERLGRTA</sequence>
<evidence type="ECO:0000259" key="11">
    <source>
        <dbReference type="Pfam" id="PF01619"/>
    </source>
</evidence>
<gene>
    <name evidence="12" type="ORF">CYJ40_07215</name>
</gene>
<dbReference type="GO" id="GO:0009898">
    <property type="term" value="C:cytoplasmic side of plasma membrane"/>
    <property type="evidence" value="ECO:0007669"/>
    <property type="project" value="TreeGrafter"/>
</dbReference>
<dbReference type="EC" id="1.2.1.88" evidence="2"/>
<keyword evidence="3 8" id="KW-0560">Oxidoreductase</keyword>
<evidence type="ECO:0000256" key="8">
    <source>
        <dbReference type="RuleBase" id="RU003345"/>
    </source>
</evidence>
<evidence type="ECO:0000256" key="1">
    <source>
        <dbReference type="ARBA" id="ARBA00004786"/>
    </source>
</evidence>
<dbReference type="GO" id="GO:0010133">
    <property type="term" value="P:L-proline catabolic process to L-glutamate"/>
    <property type="evidence" value="ECO:0007669"/>
    <property type="project" value="InterPro"/>
</dbReference>
<evidence type="ECO:0000256" key="6">
    <source>
        <dbReference type="PIRSR" id="PIRSR000197-1"/>
    </source>
</evidence>
<accession>A0A2I1IGA5</accession>
<dbReference type="PROSITE" id="PS00687">
    <property type="entry name" value="ALDEHYDE_DEHYDR_GLU"/>
    <property type="match status" value="1"/>
</dbReference>
<dbReference type="Gene3D" id="3.40.605.10">
    <property type="entry name" value="Aldehyde Dehydrogenase, Chain A, domain 1"/>
    <property type="match status" value="1"/>
</dbReference>
<dbReference type="InterPro" id="IPR050485">
    <property type="entry name" value="Proline_metab_enzyme"/>
</dbReference>
<dbReference type="GO" id="GO:0003700">
    <property type="term" value="F:DNA-binding transcription factor activity"/>
    <property type="evidence" value="ECO:0007669"/>
    <property type="project" value="InterPro"/>
</dbReference>
<evidence type="ECO:0000256" key="2">
    <source>
        <dbReference type="ARBA" id="ARBA00012884"/>
    </source>
</evidence>
<dbReference type="InterPro" id="IPR002872">
    <property type="entry name" value="Proline_DH_dom"/>
</dbReference>
<comment type="caution">
    <text evidence="12">The sequence shown here is derived from an EMBL/GenBank/DDBJ whole genome shotgun (WGS) entry which is preliminary data.</text>
</comment>
<dbReference type="GO" id="GO:0004657">
    <property type="term" value="F:proline dehydrogenase activity"/>
    <property type="evidence" value="ECO:0007669"/>
    <property type="project" value="InterPro"/>
</dbReference>